<accession>A0ABQ8TQG0</accession>
<keyword evidence="5" id="KW-1185">Reference proteome</keyword>
<dbReference type="Pfam" id="PF12248">
    <property type="entry name" value="Methyltransf_FA"/>
    <property type="match status" value="1"/>
</dbReference>
<evidence type="ECO:0000259" key="2">
    <source>
        <dbReference type="Pfam" id="PF02931"/>
    </source>
</evidence>
<reference evidence="4 5" key="1">
    <citation type="journal article" date="2022" name="Allergy">
        <title>Genome assembly and annotation of Periplaneta americana reveal a comprehensive cockroach allergen profile.</title>
        <authorList>
            <person name="Wang L."/>
            <person name="Xiong Q."/>
            <person name="Saelim N."/>
            <person name="Wang L."/>
            <person name="Nong W."/>
            <person name="Wan A.T."/>
            <person name="Shi M."/>
            <person name="Liu X."/>
            <person name="Cao Q."/>
            <person name="Hui J.H.L."/>
            <person name="Sookrung N."/>
            <person name="Leung T.F."/>
            <person name="Tungtrongchitr A."/>
            <person name="Tsui S.K.W."/>
        </authorList>
    </citation>
    <scope>NUCLEOTIDE SEQUENCE [LARGE SCALE GENOMIC DNA]</scope>
    <source>
        <strain evidence="4">PWHHKU_190912</strain>
    </source>
</reference>
<dbReference type="EMBL" id="JAJSOF020000005">
    <property type="protein sequence ID" value="KAJ4447965.1"/>
    <property type="molecule type" value="Genomic_DNA"/>
</dbReference>
<dbReference type="InterPro" id="IPR022041">
    <property type="entry name" value="Methyltransf_FA"/>
</dbReference>
<sequence length="472" mass="53440">MFTYGYGYNKYFHISESGGHSGDNITIRFLVRARSDAHLLLSSAPSPVEGQAVYEVVLGAGRNTFSDIRRLRRSSTKATARTVDILSPVELRGFWVHVSYKGDIQVGKEGDDVPFLFWTDPTPLPVLYFSFCTWTGVVGKWLYDCPIANDTEKIELVEPKPATMTEKLRKDLLSNYNPYALPVLHEDHRVAVFMHLTFHHVRLDVKRSVFSVDGIMPMHWMDEKMHWKPEDYGGLKSVHVNEHEVWVPEIVLYNAVGHGANILGHAGMTITSDGTVMWSPSVHLEAWCNLNLDRWPKDEHTCELQLGFWSQQQFLELIPGNDTVMEDEQRTGSEWEVIKMESETIITQNPWSQDVDIIDLTSSTSGTLTIRITVRRQNHPHTTMLVTPLLVVSALIFLSFWMSPLGADRLSVLCACLVLLSLFTITIGNILPAPAEHVPCLVPVVVVFVVVAFVFVFFLFFFFIIISSSLFP</sequence>
<dbReference type="PANTHER" id="PTHR36695:SF12">
    <property type="entry name" value="AGAP008648-PA"/>
    <property type="match status" value="1"/>
</dbReference>
<evidence type="ECO:0000313" key="4">
    <source>
        <dbReference type="EMBL" id="KAJ4447965.1"/>
    </source>
</evidence>
<gene>
    <name evidence="4" type="ORF">ANN_09975</name>
</gene>
<feature type="domain" description="Neurotransmitter-gated ion-channel ligand-binding" evidence="2">
    <location>
        <begin position="166"/>
        <end position="377"/>
    </location>
</feature>
<dbReference type="CDD" id="cd18989">
    <property type="entry name" value="LGIC_ECD_cation"/>
    <property type="match status" value="1"/>
</dbReference>
<keyword evidence="1" id="KW-0812">Transmembrane</keyword>
<dbReference type="Gene3D" id="2.70.170.10">
    <property type="entry name" value="Neurotransmitter-gated ion-channel ligand-binding domain"/>
    <property type="match status" value="1"/>
</dbReference>
<dbReference type="InterPro" id="IPR006202">
    <property type="entry name" value="Neur_chan_lig-bd"/>
</dbReference>
<keyword evidence="1" id="KW-1133">Transmembrane helix</keyword>
<feature type="transmembrane region" description="Helical" evidence="1">
    <location>
        <begin position="384"/>
        <end position="403"/>
    </location>
</feature>
<feature type="domain" description="Farnesoic acid O-methyl transferase" evidence="3">
    <location>
        <begin position="4"/>
        <end position="146"/>
    </location>
</feature>
<protein>
    <submittedName>
        <fullName evidence="4">Uncharacterized protein</fullName>
    </submittedName>
</protein>
<dbReference type="PANTHER" id="PTHR36695">
    <property type="entry name" value="AGAP008648-PA"/>
    <property type="match status" value="1"/>
</dbReference>
<organism evidence="4 5">
    <name type="scientific">Periplaneta americana</name>
    <name type="common">American cockroach</name>
    <name type="synonym">Blatta americana</name>
    <dbReference type="NCBI Taxonomy" id="6978"/>
    <lineage>
        <taxon>Eukaryota</taxon>
        <taxon>Metazoa</taxon>
        <taxon>Ecdysozoa</taxon>
        <taxon>Arthropoda</taxon>
        <taxon>Hexapoda</taxon>
        <taxon>Insecta</taxon>
        <taxon>Pterygota</taxon>
        <taxon>Neoptera</taxon>
        <taxon>Polyneoptera</taxon>
        <taxon>Dictyoptera</taxon>
        <taxon>Blattodea</taxon>
        <taxon>Blattoidea</taxon>
        <taxon>Blattidae</taxon>
        <taxon>Blattinae</taxon>
        <taxon>Periplaneta</taxon>
    </lineage>
</organism>
<feature type="transmembrane region" description="Helical" evidence="1">
    <location>
        <begin position="410"/>
        <end position="431"/>
    </location>
</feature>
<evidence type="ECO:0000259" key="3">
    <source>
        <dbReference type="Pfam" id="PF12248"/>
    </source>
</evidence>
<keyword evidence="1" id="KW-0472">Membrane</keyword>
<proteinExistence type="predicted"/>
<dbReference type="Proteomes" id="UP001148838">
    <property type="component" value="Unassembled WGS sequence"/>
</dbReference>
<feature type="transmembrane region" description="Helical" evidence="1">
    <location>
        <begin position="443"/>
        <end position="466"/>
    </location>
</feature>
<dbReference type="Pfam" id="PF02931">
    <property type="entry name" value="Neur_chan_LBD"/>
    <property type="match status" value="1"/>
</dbReference>
<name>A0ABQ8TQG0_PERAM</name>
<dbReference type="SUPFAM" id="SSF63712">
    <property type="entry name" value="Nicotinic receptor ligand binding domain-like"/>
    <property type="match status" value="1"/>
</dbReference>
<comment type="caution">
    <text evidence="4">The sequence shown here is derived from an EMBL/GenBank/DDBJ whole genome shotgun (WGS) entry which is preliminary data.</text>
</comment>
<evidence type="ECO:0000256" key="1">
    <source>
        <dbReference type="SAM" id="Phobius"/>
    </source>
</evidence>
<dbReference type="InterPro" id="IPR036734">
    <property type="entry name" value="Neur_chan_lig-bd_sf"/>
</dbReference>
<evidence type="ECO:0000313" key="5">
    <source>
        <dbReference type="Proteomes" id="UP001148838"/>
    </source>
</evidence>